<evidence type="ECO:0000313" key="2">
    <source>
        <dbReference type="Proteomes" id="UP000245956"/>
    </source>
</evidence>
<sequence>MARIRLPREPLKEALNEFQKMGVASWSLRLSEWQTETLSHGRRAELPSGHPQTHASHLFRHLRQPRGKDSSISCLGRISDCSEKYGAMFIVAALAWLLDMSMRPRGVPPFEGPNGRPANRLPSSVDTADIDNWVLEGWPEAHLLGSLDHPSLEAMIGSGSGPGERSRKLSRRPRGLGPVLTSFGTLSRLQDDLSTLDDVGTPFAVVVALKVLL</sequence>
<proteinExistence type="predicted"/>
<comment type="caution">
    <text evidence="1">The sequence shown here is derived from an EMBL/GenBank/DDBJ whole genome shotgun (WGS) entry which is preliminary data.</text>
</comment>
<accession>A0A2U3E5H9</accession>
<name>A0A2U3E5H9_PURLI</name>
<dbReference type="EMBL" id="LCWV01000011">
    <property type="protein sequence ID" value="PWI69734.1"/>
    <property type="molecule type" value="Genomic_DNA"/>
</dbReference>
<dbReference type="Proteomes" id="UP000245956">
    <property type="component" value="Unassembled WGS sequence"/>
</dbReference>
<dbReference type="AlphaFoldDB" id="A0A2U3E5H9"/>
<gene>
    <name evidence="1" type="ORF">PCL_00646</name>
</gene>
<organism evidence="1 2">
    <name type="scientific">Purpureocillium lilacinum</name>
    <name type="common">Paecilomyces lilacinus</name>
    <dbReference type="NCBI Taxonomy" id="33203"/>
    <lineage>
        <taxon>Eukaryota</taxon>
        <taxon>Fungi</taxon>
        <taxon>Dikarya</taxon>
        <taxon>Ascomycota</taxon>
        <taxon>Pezizomycotina</taxon>
        <taxon>Sordariomycetes</taxon>
        <taxon>Hypocreomycetidae</taxon>
        <taxon>Hypocreales</taxon>
        <taxon>Ophiocordycipitaceae</taxon>
        <taxon>Purpureocillium</taxon>
    </lineage>
</organism>
<evidence type="ECO:0000313" key="1">
    <source>
        <dbReference type="EMBL" id="PWI69734.1"/>
    </source>
</evidence>
<protein>
    <submittedName>
        <fullName evidence="1">Uncharacterized protein</fullName>
    </submittedName>
</protein>
<reference evidence="1 2" key="1">
    <citation type="journal article" date="2016" name="Front. Microbiol.">
        <title>Genome and transcriptome sequences reveal the specific parasitism of the nematophagous Purpureocillium lilacinum 36-1.</title>
        <authorList>
            <person name="Xie J."/>
            <person name="Li S."/>
            <person name="Mo C."/>
            <person name="Xiao X."/>
            <person name="Peng D."/>
            <person name="Wang G."/>
            <person name="Xiao Y."/>
        </authorList>
    </citation>
    <scope>NUCLEOTIDE SEQUENCE [LARGE SCALE GENOMIC DNA]</scope>
    <source>
        <strain evidence="1 2">36-1</strain>
    </source>
</reference>